<sequence length="247" mass="26677">MEIRAQGECPHRVFVVEDGSIVAHGLSATLLCHDDIDVVGVADDSDRTVELIRQARPQVVVIASLRHEPARLIDRIRSASGISTAVLLVAEHGVAGLGHHTSGYGVISWRSTAEQLAAAVIDAAHRGPRAGLNGSVRPAGILPIPNGRVRLSNREIEVLLRAADGQTNSRIARALSLSEATVKTYWQRVFKKLNVHDRTTAVTTALAMGVLTYDPEDSPDARRQHRRLRLSVAAGAENLAPRRMIGE</sequence>
<evidence type="ECO:0000313" key="3">
    <source>
        <dbReference type="EMBL" id="RZQ62503.1"/>
    </source>
</evidence>
<dbReference type="InterPro" id="IPR011006">
    <property type="entry name" value="CheY-like_superfamily"/>
</dbReference>
<reference evidence="3 4" key="1">
    <citation type="submission" date="2019-02" db="EMBL/GenBank/DDBJ databases">
        <title>Draft genome sequence of Amycolatopsis sp. 8-3EHSu isolated from roots of Suaeda maritima.</title>
        <authorList>
            <person name="Duangmal K."/>
            <person name="Chantavorakit T."/>
        </authorList>
    </citation>
    <scope>NUCLEOTIDE SEQUENCE [LARGE SCALE GENOMIC DNA]</scope>
    <source>
        <strain evidence="3 4">8-3EHSu</strain>
    </source>
</reference>
<dbReference type="InterPro" id="IPR016032">
    <property type="entry name" value="Sig_transdc_resp-reg_C-effctor"/>
</dbReference>
<dbReference type="SUPFAM" id="SSF46894">
    <property type="entry name" value="C-terminal effector domain of the bipartite response regulators"/>
    <property type="match status" value="1"/>
</dbReference>
<dbReference type="Gene3D" id="3.40.50.2300">
    <property type="match status" value="1"/>
</dbReference>
<dbReference type="PROSITE" id="PS00622">
    <property type="entry name" value="HTH_LUXR_1"/>
    <property type="match status" value="1"/>
</dbReference>
<organism evidence="3 4">
    <name type="scientific">Amycolatopsis suaedae</name>
    <dbReference type="NCBI Taxonomy" id="2510978"/>
    <lineage>
        <taxon>Bacteria</taxon>
        <taxon>Bacillati</taxon>
        <taxon>Actinomycetota</taxon>
        <taxon>Actinomycetes</taxon>
        <taxon>Pseudonocardiales</taxon>
        <taxon>Pseudonocardiaceae</taxon>
        <taxon>Amycolatopsis</taxon>
    </lineage>
</organism>
<dbReference type="PRINTS" id="PR00038">
    <property type="entry name" value="HTHLUXR"/>
</dbReference>
<gene>
    <name evidence="3" type="ORF">EWH70_19840</name>
</gene>
<dbReference type="InterPro" id="IPR000792">
    <property type="entry name" value="Tscrpt_reg_LuxR_C"/>
</dbReference>
<dbReference type="InterPro" id="IPR039420">
    <property type="entry name" value="WalR-like"/>
</dbReference>
<dbReference type="GO" id="GO:0003677">
    <property type="term" value="F:DNA binding"/>
    <property type="evidence" value="ECO:0007669"/>
    <property type="project" value="UniProtKB-KW"/>
</dbReference>
<dbReference type="SUPFAM" id="SSF52172">
    <property type="entry name" value="CheY-like"/>
    <property type="match status" value="1"/>
</dbReference>
<dbReference type="SMART" id="SM00421">
    <property type="entry name" value="HTH_LUXR"/>
    <property type="match status" value="1"/>
</dbReference>
<dbReference type="RefSeq" id="WP_130476931.1">
    <property type="nucleotide sequence ID" value="NZ_SFCC01000009.1"/>
</dbReference>
<proteinExistence type="predicted"/>
<dbReference type="CDD" id="cd06170">
    <property type="entry name" value="LuxR_C_like"/>
    <property type="match status" value="1"/>
</dbReference>
<dbReference type="EMBL" id="SFCC01000009">
    <property type="protein sequence ID" value="RZQ62503.1"/>
    <property type="molecule type" value="Genomic_DNA"/>
</dbReference>
<evidence type="ECO:0000313" key="4">
    <source>
        <dbReference type="Proteomes" id="UP000292003"/>
    </source>
</evidence>
<evidence type="ECO:0000259" key="2">
    <source>
        <dbReference type="PROSITE" id="PS50043"/>
    </source>
</evidence>
<feature type="domain" description="HTH luxR-type" evidence="2">
    <location>
        <begin position="144"/>
        <end position="209"/>
    </location>
</feature>
<dbReference type="OrthoDB" id="3178272at2"/>
<evidence type="ECO:0000256" key="1">
    <source>
        <dbReference type="ARBA" id="ARBA00023125"/>
    </source>
</evidence>
<dbReference type="AlphaFoldDB" id="A0A4Q7J808"/>
<comment type="caution">
    <text evidence="3">The sequence shown here is derived from an EMBL/GenBank/DDBJ whole genome shotgun (WGS) entry which is preliminary data.</text>
</comment>
<dbReference type="PANTHER" id="PTHR43214:SF42">
    <property type="entry name" value="TRANSCRIPTIONAL REGULATORY PROTEIN DESR"/>
    <property type="match status" value="1"/>
</dbReference>
<dbReference type="Proteomes" id="UP000292003">
    <property type="component" value="Unassembled WGS sequence"/>
</dbReference>
<dbReference type="GO" id="GO:0006355">
    <property type="term" value="P:regulation of DNA-templated transcription"/>
    <property type="evidence" value="ECO:0007669"/>
    <property type="project" value="InterPro"/>
</dbReference>
<dbReference type="PROSITE" id="PS50043">
    <property type="entry name" value="HTH_LUXR_2"/>
    <property type="match status" value="1"/>
</dbReference>
<dbReference type="Pfam" id="PF00196">
    <property type="entry name" value="GerE"/>
    <property type="match status" value="1"/>
</dbReference>
<name>A0A4Q7J808_9PSEU</name>
<dbReference type="PANTHER" id="PTHR43214">
    <property type="entry name" value="TWO-COMPONENT RESPONSE REGULATOR"/>
    <property type="match status" value="1"/>
</dbReference>
<keyword evidence="1" id="KW-0238">DNA-binding</keyword>
<keyword evidence="4" id="KW-1185">Reference proteome</keyword>
<accession>A0A4Q7J808</accession>
<protein>
    <submittedName>
        <fullName evidence="3">Response regulator transcription factor</fullName>
    </submittedName>
</protein>